<evidence type="ECO:0000313" key="2">
    <source>
        <dbReference type="WBParaSite" id="Hba_05926"/>
    </source>
</evidence>
<proteinExistence type="predicted"/>
<protein>
    <submittedName>
        <fullName evidence="2">Bestrophin homolog</fullName>
    </submittedName>
</protein>
<reference evidence="2" key="1">
    <citation type="submission" date="2016-11" db="UniProtKB">
        <authorList>
            <consortium name="WormBaseParasite"/>
        </authorList>
    </citation>
    <scope>IDENTIFICATION</scope>
</reference>
<name>A0A1I7WLA7_HETBA</name>
<dbReference type="AlphaFoldDB" id="A0A1I7WLA7"/>
<organism evidence="1 2">
    <name type="scientific">Heterorhabditis bacteriophora</name>
    <name type="common">Entomopathogenic nematode worm</name>
    <dbReference type="NCBI Taxonomy" id="37862"/>
    <lineage>
        <taxon>Eukaryota</taxon>
        <taxon>Metazoa</taxon>
        <taxon>Ecdysozoa</taxon>
        <taxon>Nematoda</taxon>
        <taxon>Chromadorea</taxon>
        <taxon>Rhabditida</taxon>
        <taxon>Rhabditina</taxon>
        <taxon>Rhabditomorpha</taxon>
        <taxon>Strongyloidea</taxon>
        <taxon>Heterorhabditidae</taxon>
        <taxon>Heterorhabditis</taxon>
    </lineage>
</organism>
<accession>A0A1I7WLA7</accession>
<keyword evidence="1" id="KW-1185">Reference proteome</keyword>
<sequence length="251" mass="29431">MEREGSPIPSTYILKALLKIIIYMNKRFRLVATFVRCSRDFHLLCTNDIIVTATIAERTSSAVRRMYGMNKLDRLYSTNEIDELLRNYMDVICYFKFLKMYLFLMMFSIQKFNSRLWVTLQQLYYTVFDIGASRLGFAQAKAEDGNPILPAVRPFKEFKGKVIGVFGAFTCLLLPLVRYKQLENVSLWLRPQLVCTQESQSLDIRCYACTTIEANTMLNEISDPHWLRWLENVRYVPFSQHCEDDFKVSIL</sequence>
<dbReference type="WBParaSite" id="Hba_05926">
    <property type="protein sequence ID" value="Hba_05926"/>
    <property type="gene ID" value="Hba_05926"/>
</dbReference>
<dbReference type="Proteomes" id="UP000095283">
    <property type="component" value="Unplaced"/>
</dbReference>
<evidence type="ECO:0000313" key="1">
    <source>
        <dbReference type="Proteomes" id="UP000095283"/>
    </source>
</evidence>